<reference evidence="2 3" key="1">
    <citation type="journal article" date="2021" name="bioRxiv">
        <title>The Gossypium anomalum genome as a resource for cotton improvement and evolutionary analysis of hybrid incompatibility.</title>
        <authorList>
            <person name="Grover C.E."/>
            <person name="Yuan D."/>
            <person name="Arick M.A."/>
            <person name="Miller E.R."/>
            <person name="Hu G."/>
            <person name="Peterson D.G."/>
            <person name="Wendel J.F."/>
            <person name="Udall J.A."/>
        </authorList>
    </citation>
    <scope>NUCLEOTIDE SEQUENCE [LARGE SCALE GENOMIC DNA]</scope>
    <source>
        <strain evidence="2">JFW-Udall</strain>
        <tissue evidence="2">Leaf</tissue>
    </source>
</reference>
<accession>A0A8J6D9F0</accession>
<sequence>MRTPELVELSPSSLMGGLHNCLFAYMALMCKLSMYPNYIPMCSTGKVLLNWRNIRDVKRRIEEIYVEQPQGFQVIDKEDLVYRLKKALYGLKQAPRAWYSRINNYLLSLGFQRSLSEPTLYVKKKGVETQLIVSLYVDDFLVTGGDQAMLVDFKAEIEKKFEMSDLGRMTYFLGMEVTQAQGGIFRSQRIAMKILNKFSMQNCKATSTPIAIGEKLSSHGNSEHVSESVYRSLVGCLLYLTATRPDIMFAVSLLSRFMHCCNEKL</sequence>
<comment type="caution">
    <text evidence="2">The sequence shown here is derived from an EMBL/GenBank/DDBJ whole genome shotgun (WGS) entry which is preliminary data.</text>
</comment>
<protein>
    <recommendedName>
        <fullName evidence="1">Reverse transcriptase Ty1/copia-type domain-containing protein</fullName>
    </recommendedName>
</protein>
<dbReference type="PANTHER" id="PTHR11439:SF503">
    <property type="entry name" value="CYSTEINE-RICH RLK (RECEPTOR-LIKE PROTEIN KINASE) 8"/>
    <property type="match status" value="1"/>
</dbReference>
<name>A0A8J6D9F0_9ROSI</name>
<dbReference type="InterPro" id="IPR043502">
    <property type="entry name" value="DNA/RNA_pol_sf"/>
</dbReference>
<dbReference type="SUPFAM" id="SSF56672">
    <property type="entry name" value="DNA/RNA polymerases"/>
    <property type="match status" value="1"/>
</dbReference>
<evidence type="ECO:0000313" key="3">
    <source>
        <dbReference type="Proteomes" id="UP000701853"/>
    </source>
</evidence>
<feature type="domain" description="Reverse transcriptase Ty1/copia-type" evidence="1">
    <location>
        <begin position="61"/>
        <end position="210"/>
    </location>
</feature>
<evidence type="ECO:0000313" key="2">
    <source>
        <dbReference type="EMBL" id="KAG8495998.1"/>
    </source>
</evidence>
<proteinExistence type="predicted"/>
<dbReference type="PANTHER" id="PTHR11439">
    <property type="entry name" value="GAG-POL-RELATED RETROTRANSPOSON"/>
    <property type="match status" value="1"/>
</dbReference>
<dbReference type="EMBL" id="JAHUZN010000004">
    <property type="protein sequence ID" value="KAG8495998.1"/>
    <property type="molecule type" value="Genomic_DNA"/>
</dbReference>
<keyword evidence="3" id="KW-1185">Reference proteome</keyword>
<dbReference type="Proteomes" id="UP000701853">
    <property type="component" value="Chromosome 4"/>
</dbReference>
<dbReference type="Pfam" id="PF07727">
    <property type="entry name" value="RVT_2"/>
    <property type="match status" value="1"/>
</dbReference>
<gene>
    <name evidence="2" type="ORF">CXB51_009459</name>
</gene>
<dbReference type="OrthoDB" id="8048545at2759"/>
<dbReference type="AlphaFoldDB" id="A0A8J6D9F0"/>
<organism evidence="2 3">
    <name type="scientific">Gossypium anomalum</name>
    <dbReference type="NCBI Taxonomy" id="47600"/>
    <lineage>
        <taxon>Eukaryota</taxon>
        <taxon>Viridiplantae</taxon>
        <taxon>Streptophyta</taxon>
        <taxon>Embryophyta</taxon>
        <taxon>Tracheophyta</taxon>
        <taxon>Spermatophyta</taxon>
        <taxon>Magnoliopsida</taxon>
        <taxon>eudicotyledons</taxon>
        <taxon>Gunneridae</taxon>
        <taxon>Pentapetalae</taxon>
        <taxon>rosids</taxon>
        <taxon>malvids</taxon>
        <taxon>Malvales</taxon>
        <taxon>Malvaceae</taxon>
        <taxon>Malvoideae</taxon>
        <taxon>Gossypium</taxon>
    </lineage>
</organism>
<dbReference type="InterPro" id="IPR013103">
    <property type="entry name" value="RVT_2"/>
</dbReference>
<evidence type="ECO:0000259" key="1">
    <source>
        <dbReference type="Pfam" id="PF07727"/>
    </source>
</evidence>